<organism evidence="1 2">
    <name type="scientific">Lagenidium giganteum</name>
    <dbReference type="NCBI Taxonomy" id="4803"/>
    <lineage>
        <taxon>Eukaryota</taxon>
        <taxon>Sar</taxon>
        <taxon>Stramenopiles</taxon>
        <taxon>Oomycota</taxon>
        <taxon>Peronosporomycetes</taxon>
        <taxon>Pythiales</taxon>
        <taxon>Pythiaceae</taxon>
    </lineage>
</organism>
<sequence>MREQNEQLLALIEANGDVRVAQTLLQQRIIVAGFRRALDQIENLGKPLDDQWALVKTWRTIYRSHTLQVLKSLAAGAPGTPAVSTPQ</sequence>
<gene>
    <name evidence="1" type="ORF">N0F65_003165</name>
</gene>
<proteinExistence type="predicted"/>
<reference evidence="1" key="1">
    <citation type="submission" date="2022-11" db="EMBL/GenBank/DDBJ databases">
        <authorList>
            <person name="Morgan W.R."/>
            <person name="Tartar A."/>
        </authorList>
    </citation>
    <scope>NUCLEOTIDE SEQUENCE</scope>
    <source>
        <strain evidence="1">ARSEF 373</strain>
    </source>
</reference>
<evidence type="ECO:0000313" key="2">
    <source>
        <dbReference type="Proteomes" id="UP001146120"/>
    </source>
</evidence>
<name>A0AAV2Z8A9_9STRA</name>
<protein>
    <submittedName>
        <fullName evidence="1">Uncharacterized protein</fullName>
    </submittedName>
</protein>
<dbReference type="Proteomes" id="UP001146120">
    <property type="component" value="Unassembled WGS sequence"/>
</dbReference>
<accession>A0AAV2Z8A9</accession>
<dbReference type="EMBL" id="DAKRPA010000024">
    <property type="protein sequence ID" value="DBA02977.1"/>
    <property type="molecule type" value="Genomic_DNA"/>
</dbReference>
<reference evidence="1" key="2">
    <citation type="journal article" date="2023" name="Microbiol Resour">
        <title>Decontamination and Annotation of the Draft Genome Sequence of the Oomycete Lagenidium giganteum ARSEF 373.</title>
        <authorList>
            <person name="Morgan W.R."/>
            <person name="Tartar A."/>
        </authorList>
    </citation>
    <scope>NUCLEOTIDE SEQUENCE</scope>
    <source>
        <strain evidence="1">ARSEF 373</strain>
    </source>
</reference>
<comment type="caution">
    <text evidence="1">The sequence shown here is derived from an EMBL/GenBank/DDBJ whole genome shotgun (WGS) entry which is preliminary data.</text>
</comment>
<keyword evidence="2" id="KW-1185">Reference proteome</keyword>
<dbReference type="AlphaFoldDB" id="A0AAV2Z8A9"/>
<evidence type="ECO:0000313" key="1">
    <source>
        <dbReference type="EMBL" id="DBA02977.1"/>
    </source>
</evidence>